<name>A0A1E7YZQ1_9PROT</name>
<keyword evidence="1" id="KW-1133">Transmembrane helix</keyword>
<feature type="transmembrane region" description="Helical" evidence="1">
    <location>
        <begin position="6"/>
        <end position="25"/>
    </location>
</feature>
<keyword evidence="1" id="KW-0812">Transmembrane</keyword>
<accession>A0A1E7YZQ1</accession>
<evidence type="ECO:0000313" key="2">
    <source>
        <dbReference type="EMBL" id="OFC62007.1"/>
    </source>
</evidence>
<keyword evidence="1" id="KW-0472">Membrane</keyword>
<reference evidence="2 3" key="1">
    <citation type="submission" date="2016-06" db="EMBL/GenBank/DDBJ databases">
        <title>Gene turnover analysis identifies the evolutionary adaptation of the extremophile Acidithiobacillus caldus.</title>
        <authorList>
            <person name="Zhang X."/>
        </authorList>
    </citation>
    <scope>NUCLEOTIDE SEQUENCE [LARGE SCALE GENOMIC DNA]</scope>
    <source>
        <strain evidence="2 3">S1</strain>
    </source>
</reference>
<dbReference type="AlphaFoldDB" id="A0A1E7YZQ1"/>
<feature type="transmembrane region" description="Helical" evidence="1">
    <location>
        <begin position="46"/>
        <end position="64"/>
    </location>
</feature>
<feature type="transmembrane region" description="Helical" evidence="1">
    <location>
        <begin position="130"/>
        <end position="148"/>
    </location>
</feature>
<protein>
    <submittedName>
        <fullName evidence="2">Uncharacterized protein</fullName>
    </submittedName>
</protein>
<dbReference type="EMBL" id="LZYH01000299">
    <property type="protein sequence ID" value="OFC62007.1"/>
    <property type="molecule type" value="Genomic_DNA"/>
</dbReference>
<feature type="transmembrane region" description="Helical" evidence="1">
    <location>
        <begin position="160"/>
        <end position="186"/>
    </location>
</feature>
<sequence length="187" mass="20839">MLFYIFSIGCLSPIASLLNILVTRIRQFGVHKMHRPKVLNRKHVRVIALLTFGFYVLSAVLYSYGAGHGYGRFVGHLSNTLGIPKIAHALGRFAATVALPFAIKEIGLLGSVTRPLAEKLLGHAIRGTNLSLGLAEVLLGVAVPIYFLPTIISVFRKKRWFLYLLGNVFLVPMFLFPWLILMYFALV</sequence>
<evidence type="ECO:0000256" key="1">
    <source>
        <dbReference type="SAM" id="Phobius"/>
    </source>
</evidence>
<comment type="caution">
    <text evidence="2">The sequence shown here is derived from an EMBL/GenBank/DDBJ whole genome shotgun (WGS) entry which is preliminary data.</text>
</comment>
<proteinExistence type="predicted"/>
<organism evidence="2 3">
    <name type="scientific">Acidithiobacillus caldus</name>
    <dbReference type="NCBI Taxonomy" id="33059"/>
    <lineage>
        <taxon>Bacteria</taxon>
        <taxon>Pseudomonadati</taxon>
        <taxon>Pseudomonadota</taxon>
        <taxon>Acidithiobacillia</taxon>
        <taxon>Acidithiobacillales</taxon>
        <taxon>Acidithiobacillaceae</taxon>
        <taxon>Acidithiobacillus</taxon>
    </lineage>
</organism>
<evidence type="ECO:0000313" key="3">
    <source>
        <dbReference type="Proteomes" id="UP000175707"/>
    </source>
</evidence>
<dbReference type="Proteomes" id="UP000175707">
    <property type="component" value="Unassembled WGS sequence"/>
</dbReference>
<gene>
    <name evidence="2" type="ORF">BAE30_03215</name>
</gene>